<evidence type="ECO:0008006" key="4">
    <source>
        <dbReference type="Google" id="ProtNLM"/>
    </source>
</evidence>
<keyword evidence="1" id="KW-0812">Transmembrane</keyword>
<gene>
    <name evidence="2" type="ORF">ACFOZY_09870</name>
</gene>
<name>A0ABV8X995_9LACT</name>
<feature type="transmembrane region" description="Helical" evidence="1">
    <location>
        <begin position="74"/>
        <end position="93"/>
    </location>
</feature>
<feature type="transmembrane region" description="Helical" evidence="1">
    <location>
        <begin position="99"/>
        <end position="123"/>
    </location>
</feature>
<keyword evidence="1" id="KW-0472">Membrane</keyword>
<sequence>MVALKDRNYKPLLLSILTLVITSNILLYRSPLSSWILTPETSGVVIGSLIDFSIIVPFLILALTRNKGFTLKRFVTWMVIGIIAARFIIPMDYFKPFTFIPYVAIAAEALLVLAEIGLIFLLVRRLPAIITATKQHDLGALFAFPQVVEEKVRSHPLIKIVAAEGLMLYYAFGSWKQTAPNGEDVLTLHKKTSMVAFYVMLIHAIVIETIGFHWWLHEKSLVLSLVLLILNVYSVVYILGDIQAVRLNPMIVRDGKLHVSLGLGKRMTIPVEAIDSIDWGKDAENVNLKDKNLIAFMAQDFETPKPDCVIHLKESLEATLFMGMRKSYGKVALKVDDPNQLKRLLI</sequence>
<reference evidence="3" key="1">
    <citation type="journal article" date="2019" name="Int. J. Syst. Evol. Microbiol.">
        <title>The Global Catalogue of Microorganisms (GCM) 10K type strain sequencing project: providing services to taxonomists for standard genome sequencing and annotation.</title>
        <authorList>
            <consortium name="The Broad Institute Genomics Platform"/>
            <consortium name="The Broad Institute Genome Sequencing Center for Infectious Disease"/>
            <person name="Wu L."/>
            <person name="Ma J."/>
        </authorList>
    </citation>
    <scope>NUCLEOTIDE SEQUENCE [LARGE SCALE GENOMIC DNA]</scope>
    <source>
        <strain evidence="3">CCUG 59778</strain>
    </source>
</reference>
<feature type="transmembrane region" description="Helical" evidence="1">
    <location>
        <begin position="42"/>
        <end position="62"/>
    </location>
</feature>
<organism evidence="2 3">
    <name type="scientific">Chungangia koreensis</name>
    <dbReference type="NCBI Taxonomy" id="752657"/>
    <lineage>
        <taxon>Bacteria</taxon>
        <taxon>Bacillati</taxon>
        <taxon>Bacillota</taxon>
        <taxon>Bacilli</taxon>
        <taxon>Lactobacillales</taxon>
        <taxon>Chungangia</taxon>
    </lineage>
</organism>
<protein>
    <recommendedName>
        <fullName evidence="4">Beta-carotene 15,15'-monooxygenase</fullName>
    </recommendedName>
</protein>
<evidence type="ECO:0000313" key="3">
    <source>
        <dbReference type="Proteomes" id="UP001595817"/>
    </source>
</evidence>
<evidence type="ECO:0000256" key="1">
    <source>
        <dbReference type="SAM" id="Phobius"/>
    </source>
</evidence>
<evidence type="ECO:0000313" key="2">
    <source>
        <dbReference type="EMBL" id="MFC4410720.1"/>
    </source>
</evidence>
<dbReference type="Proteomes" id="UP001595817">
    <property type="component" value="Unassembled WGS sequence"/>
</dbReference>
<feature type="transmembrane region" description="Helical" evidence="1">
    <location>
        <begin position="221"/>
        <end position="240"/>
    </location>
</feature>
<proteinExistence type="predicted"/>
<dbReference type="EMBL" id="JBHSEC010000019">
    <property type="protein sequence ID" value="MFC4410720.1"/>
    <property type="molecule type" value="Genomic_DNA"/>
</dbReference>
<accession>A0ABV8X995</accession>
<keyword evidence="3" id="KW-1185">Reference proteome</keyword>
<feature type="transmembrane region" description="Helical" evidence="1">
    <location>
        <begin position="195"/>
        <end position="215"/>
    </location>
</feature>
<dbReference type="RefSeq" id="WP_378154879.1">
    <property type="nucleotide sequence ID" value="NZ_JBHSEC010000019.1"/>
</dbReference>
<keyword evidence="1" id="KW-1133">Transmembrane helix</keyword>
<comment type="caution">
    <text evidence="2">The sequence shown here is derived from an EMBL/GenBank/DDBJ whole genome shotgun (WGS) entry which is preliminary data.</text>
</comment>
<feature type="transmembrane region" description="Helical" evidence="1">
    <location>
        <begin position="12"/>
        <end position="30"/>
    </location>
</feature>